<gene>
    <name evidence="1" type="ORF">AC244_07325</name>
</gene>
<dbReference type="PATRIC" id="fig|106592.7.peg.3111"/>
<accession>A0A0L8C2R3</accession>
<sequence length="75" mass="8937">MPRDKLLKIRADYKRISYRPLADRSFTTSERAELKSALDTHIENRVANYYKNLKRAAFIKLRAYLSKFSRKIVET</sequence>
<dbReference type="Proteomes" id="UP000037425">
    <property type="component" value="Unassembled WGS sequence"/>
</dbReference>
<proteinExistence type="predicted"/>
<name>A0A0L8C2R3_ENSAD</name>
<comment type="caution">
    <text evidence="1">The sequence shown here is derived from an EMBL/GenBank/DDBJ whole genome shotgun (WGS) entry which is preliminary data.</text>
</comment>
<dbReference type="EMBL" id="LGAP01000002">
    <property type="protein sequence ID" value="KOF21171.1"/>
    <property type="molecule type" value="Genomic_DNA"/>
</dbReference>
<evidence type="ECO:0000313" key="2">
    <source>
        <dbReference type="Proteomes" id="UP000037425"/>
    </source>
</evidence>
<protein>
    <submittedName>
        <fullName evidence="1">Uncharacterized protein</fullName>
    </submittedName>
</protein>
<evidence type="ECO:0000313" key="1">
    <source>
        <dbReference type="EMBL" id="KOF21171.1"/>
    </source>
</evidence>
<dbReference type="AlphaFoldDB" id="A0A0L8C2R3"/>
<organism evidence="1 2">
    <name type="scientific">Ensifer adhaerens</name>
    <name type="common">Sinorhizobium morelense</name>
    <dbReference type="NCBI Taxonomy" id="106592"/>
    <lineage>
        <taxon>Bacteria</taxon>
        <taxon>Pseudomonadati</taxon>
        <taxon>Pseudomonadota</taxon>
        <taxon>Alphaproteobacteria</taxon>
        <taxon>Hyphomicrobiales</taxon>
        <taxon>Rhizobiaceae</taxon>
        <taxon>Sinorhizobium/Ensifer group</taxon>
        <taxon>Ensifer</taxon>
    </lineage>
</organism>
<reference evidence="2" key="1">
    <citation type="submission" date="2015-07" db="EMBL/GenBank/DDBJ databases">
        <title>Whole genome sequence of an Ensifer adhaerens strain isolated from a cave pool in the Wind Cave National Park.</title>
        <authorList>
            <person name="Eng W.W.H."/>
            <person name="Gan H.M."/>
            <person name="Barton H.A."/>
            <person name="Savka M.A."/>
        </authorList>
    </citation>
    <scope>NUCLEOTIDE SEQUENCE [LARGE SCALE GENOMIC DNA]</scope>
    <source>
        <strain evidence="2">SD006</strain>
    </source>
</reference>